<evidence type="ECO:0000313" key="3">
    <source>
        <dbReference type="EMBL" id="KAF2462064.1"/>
    </source>
</evidence>
<dbReference type="InterPro" id="IPR051678">
    <property type="entry name" value="AGP_Transferase"/>
</dbReference>
<organism evidence="3 4">
    <name type="scientific">Lineolata rhizophorae</name>
    <dbReference type="NCBI Taxonomy" id="578093"/>
    <lineage>
        <taxon>Eukaryota</taxon>
        <taxon>Fungi</taxon>
        <taxon>Dikarya</taxon>
        <taxon>Ascomycota</taxon>
        <taxon>Pezizomycotina</taxon>
        <taxon>Dothideomycetes</taxon>
        <taxon>Dothideomycetes incertae sedis</taxon>
        <taxon>Lineolatales</taxon>
        <taxon>Lineolataceae</taxon>
        <taxon>Lineolata</taxon>
    </lineage>
</organism>
<feature type="compositionally biased region" description="Pro residues" evidence="1">
    <location>
        <begin position="69"/>
        <end position="79"/>
    </location>
</feature>
<dbReference type="AlphaFoldDB" id="A0A6A6PDK5"/>
<feature type="region of interest" description="Disordered" evidence="1">
    <location>
        <begin position="1"/>
        <end position="105"/>
    </location>
</feature>
<keyword evidence="4" id="KW-1185">Reference proteome</keyword>
<dbReference type="SUPFAM" id="SSF56112">
    <property type="entry name" value="Protein kinase-like (PK-like)"/>
    <property type="match status" value="1"/>
</dbReference>
<feature type="compositionally biased region" description="Basic residues" evidence="1">
    <location>
        <begin position="15"/>
        <end position="24"/>
    </location>
</feature>
<evidence type="ECO:0000313" key="4">
    <source>
        <dbReference type="Proteomes" id="UP000799766"/>
    </source>
</evidence>
<accession>A0A6A6PDK5</accession>
<feature type="compositionally biased region" description="Basic and acidic residues" evidence="1">
    <location>
        <begin position="88"/>
        <end position="102"/>
    </location>
</feature>
<dbReference type="InterPro" id="IPR002575">
    <property type="entry name" value="Aminoglycoside_PTrfase"/>
</dbReference>
<dbReference type="PANTHER" id="PTHR21310:SF13">
    <property type="entry name" value="AMINOGLYCOSIDE PHOSPHOTRANSFERASE DOMAIN-CONTAINING PROTEIN"/>
    <property type="match status" value="1"/>
</dbReference>
<protein>
    <recommendedName>
        <fullName evidence="2">Aminoglycoside phosphotransferase domain-containing protein</fullName>
    </recommendedName>
</protein>
<evidence type="ECO:0000259" key="2">
    <source>
        <dbReference type="Pfam" id="PF01636"/>
    </source>
</evidence>
<evidence type="ECO:0000256" key="1">
    <source>
        <dbReference type="SAM" id="MobiDB-lite"/>
    </source>
</evidence>
<reference evidence="3" key="1">
    <citation type="journal article" date="2020" name="Stud. Mycol.">
        <title>101 Dothideomycetes genomes: a test case for predicting lifestyles and emergence of pathogens.</title>
        <authorList>
            <person name="Haridas S."/>
            <person name="Albert R."/>
            <person name="Binder M."/>
            <person name="Bloem J."/>
            <person name="Labutti K."/>
            <person name="Salamov A."/>
            <person name="Andreopoulos B."/>
            <person name="Baker S."/>
            <person name="Barry K."/>
            <person name="Bills G."/>
            <person name="Bluhm B."/>
            <person name="Cannon C."/>
            <person name="Castanera R."/>
            <person name="Culley D."/>
            <person name="Daum C."/>
            <person name="Ezra D."/>
            <person name="Gonzalez J."/>
            <person name="Henrissat B."/>
            <person name="Kuo A."/>
            <person name="Liang C."/>
            <person name="Lipzen A."/>
            <person name="Lutzoni F."/>
            <person name="Magnuson J."/>
            <person name="Mondo S."/>
            <person name="Nolan M."/>
            <person name="Ohm R."/>
            <person name="Pangilinan J."/>
            <person name="Park H.-J."/>
            <person name="Ramirez L."/>
            <person name="Alfaro M."/>
            <person name="Sun H."/>
            <person name="Tritt A."/>
            <person name="Yoshinaga Y."/>
            <person name="Zwiers L.-H."/>
            <person name="Turgeon B."/>
            <person name="Goodwin S."/>
            <person name="Spatafora J."/>
            <person name="Crous P."/>
            <person name="Grigoriev I."/>
        </authorList>
    </citation>
    <scope>NUCLEOTIDE SEQUENCE</scope>
    <source>
        <strain evidence="3">ATCC 16933</strain>
    </source>
</reference>
<dbReference type="Proteomes" id="UP000799766">
    <property type="component" value="Unassembled WGS sequence"/>
</dbReference>
<dbReference type="InterPro" id="IPR011009">
    <property type="entry name" value="Kinase-like_dom_sf"/>
</dbReference>
<proteinExistence type="predicted"/>
<sequence length="628" mass="71894">MLSPKWTSAPLPRSRTGRKLKKNRPSSVPTTLFSIPKKRAAESEVPEESSPPPPSKVAKTEDGSSPKSSPVPTPAPSRAPSPALSSKGKIEPETAKEPRKETGVPLPRAITEGVTLFAPKVDRPPVCIRPSGPLAGGPTEFPIANWSHENLGWETLDKVDGCRMIPFWHFGDDIEEDGEPDIEGIKKMVRPHLHYCGFDEKDEVTITPFSKGFHSLLFKVSAEGRKDVLLRIPMPLVPWYRMQSEVATMEYVRLNTTVPIPRVYAFDSSRSNGMNLEWMLLEKIEGTSYAKKEPEMSYEARKALHLQVADWVDQISRLRFSHIGCLYRNWDPNSPEYLQFFLGPAVHGDFIYKRRLGYPVHRGPFNNVVDYYRSHIDLTLAEMLDEETRKEIKMDEKRLAGLKENPPPDFNIDDYDAFTEYDAEKLRLLPDYCLKLNSLLPHIHSHGALKELSTSLSHWDLSRRNIIVNDEGRAVALIDWEQVMTLPDMAVGPVPTFVAEDAMDSRYMKPKAENQEEGDDSTSEHPILERHAFYHRLWELNSPFLACDRSQIVPNIRLVQLKLRATRLKDECWYEPKLADIEFLQQWWVRDVFGPHPGKSRVEYEDVESKLNCRNFEANLKRQMDTLD</sequence>
<dbReference type="PANTHER" id="PTHR21310">
    <property type="entry name" value="AMINOGLYCOSIDE PHOSPHOTRANSFERASE-RELATED-RELATED"/>
    <property type="match status" value="1"/>
</dbReference>
<gene>
    <name evidence="3" type="ORF">BDY21DRAFT_418047</name>
</gene>
<dbReference type="OrthoDB" id="2906425at2759"/>
<feature type="domain" description="Aminoglycoside phosphotransferase" evidence="2">
    <location>
        <begin position="205"/>
        <end position="484"/>
    </location>
</feature>
<dbReference type="Pfam" id="PF01636">
    <property type="entry name" value="APH"/>
    <property type="match status" value="1"/>
</dbReference>
<name>A0A6A6PDK5_9PEZI</name>
<dbReference type="EMBL" id="MU001670">
    <property type="protein sequence ID" value="KAF2462064.1"/>
    <property type="molecule type" value="Genomic_DNA"/>
</dbReference>